<evidence type="ECO:0000256" key="1">
    <source>
        <dbReference type="ARBA" id="ARBA00000900"/>
    </source>
</evidence>
<dbReference type="GO" id="GO:0000209">
    <property type="term" value="P:protein polyubiquitination"/>
    <property type="evidence" value="ECO:0007669"/>
    <property type="project" value="TreeGrafter"/>
</dbReference>
<comment type="pathway">
    <text evidence="3">Protein modification; protein ubiquitination.</text>
</comment>
<dbReference type="Pfam" id="PF10408">
    <property type="entry name" value="Ufd2P_core"/>
    <property type="match status" value="2"/>
</dbReference>
<dbReference type="EMBL" id="CAJNOK010001067">
    <property type="protein sequence ID" value="CAF0791371.1"/>
    <property type="molecule type" value="Genomic_DNA"/>
</dbReference>
<evidence type="ECO:0000256" key="6">
    <source>
        <dbReference type="ARBA" id="ARBA00022490"/>
    </source>
</evidence>
<comment type="catalytic activity">
    <reaction evidence="1">
        <text>S-ubiquitinyl-[E2 ubiquitin-conjugating enzyme]-L-cysteine + [acceptor protein]-L-lysine = [E2 ubiquitin-conjugating enzyme]-L-cysteine + N(6)-ubiquitinyl-[acceptor protein]-L-lysine.</text>
        <dbReference type="EC" id="2.3.2.27"/>
    </reaction>
</comment>
<gene>
    <name evidence="13" type="ORF">OVA965_LOCUS4149</name>
    <name evidence="14" type="ORF">TMI583_LOCUS4147</name>
</gene>
<dbReference type="EC" id="2.3.2.27" evidence="5"/>
<evidence type="ECO:0000256" key="3">
    <source>
        <dbReference type="ARBA" id="ARBA00004906"/>
    </source>
</evidence>
<comment type="similarity">
    <text evidence="4">Belongs to the ubiquitin conjugation factor E4 family.</text>
</comment>
<dbReference type="FunFam" id="3.30.40.10:FF:000055">
    <property type="entry name" value="Ubiquitin conjugation factor e4 a"/>
    <property type="match status" value="1"/>
</dbReference>
<dbReference type="GO" id="GO:0036503">
    <property type="term" value="P:ERAD pathway"/>
    <property type="evidence" value="ECO:0007669"/>
    <property type="project" value="InterPro"/>
</dbReference>
<keyword evidence="7" id="KW-0808">Transferase</keyword>
<evidence type="ECO:0000313" key="13">
    <source>
        <dbReference type="EMBL" id="CAF0791371.1"/>
    </source>
</evidence>
<evidence type="ECO:0000313" key="14">
    <source>
        <dbReference type="EMBL" id="CAF3573961.1"/>
    </source>
</evidence>
<dbReference type="Proteomes" id="UP000682733">
    <property type="component" value="Unassembled WGS sequence"/>
</dbReference>
<comment type="subcellular location">
    <subcellularLocation>
        <location evidence="2">Cytoplasm</location>
    </subcellularLocation>
</comment>
<evidence type="ECO:0000256" key="4">
    <source>
        <dbReference type="ARBA" id="ARBA00007434"/>
    </source>
</evidence>
<name>A0A8S2H3H0_9BILA</name>
<dbReference type="AlphaFoldDB" id="A0A8S2H3H0"/>
<comment type="caution">
    <text evidence="14">The sequence shown here is derived from an EMBL/GenBank/DDBJ whole genome shotgun (WGS) entry which is preliminary data.</text>
</comment>
<evidence type="ECO:0000256" key="8">
    <source>
        <dbReference type="ARBA" id="ARBA00022786"/>
    </source>
</evidence>
<evidence type="ECO:0000256" key="11">
    <source>
        <dbReference type="ARBA" id="ARBA00040077"/>
    </source>
</evidence>
<dbReference type="InterPro" id="IPR003613">
    <property type="entry name" value="Ubox_domain"/>
</dbReference>
<dbReference type="PANTHER" id="PTHR13931:SF16">
    <property type="entry name" value="UBIQUITIN CONJUGATION FACTOR E4 A"/>
    <property type="match status" value="1"/>
</dbReference>
<dbReference type="GO" id="GO:0005634">
    <property type="term" value="C:nucleus"/>
    <property type="evidence" value="ECO:0007669"/>
    <property type="project" value="TreeGrafter"/>
</dbReference>
<evidence type="ECO:0000256" key="9">
    <source>
        <dbReference type="ARBA" id="ARBA00022990"/>
    </source>
</evidence>
<sequence length="939" mass="108899">MGRIGKVVQIDESLFHDKLSENSGDIIEDSEMTQHLYHDLLENVLLCTVSEVGVESSNGLVYLSELYSTMQSSESVVWNNNILDQALFERLHLPNPSAQLVLPSKTTHGGSSTTSREVIETQCLPYLAACYQRLLRQKDRYKQLLPTIQKLFIDYSKTALTVPDLYEQNLNEQWIGLLLRAQENSLLKDYTDRVMEDLLSDSDAVDSIHVIFETIFKQILKEIQRLDYFSTSLASYVNLLSYLSKWPLIVKILFNFSRPLNPKNGRSWEETTLLGCLLSKSCLPQTGKQYLFFEQPTQLTEADIERTASKMWQLMSLYQNSLSQLFLLFVKNADVRNDVLKWIGDCLLENRNTPFIARDPTTTTKDESYNFITEIFFMTHLCYYISAHRLYQLLMRINQELSQVQQAYNDANQGYGAQHEGVQRLQRTMEQGMTAFFNIKSVLSEPAFLDLSNCFFSSTCSWLVHLACTASPNEYLTNSTTFKSVTKLPLSEYSINEQLSYIPEFILENMTDFLVFIGRFNAHLFDSLQSSINEYVTMILVFMGDASRLRNPHLRASLAEALELLLPKQHANTRVINSVLSTNIFTNHPLIDNLTRVLLDVFVSIELTGQAVQFEQKFNYRRPMYEILEYVWQFEEHRQQVKKLAIYAEEHIEDAEAPLFLRFINLLMNDANYLLDEALSYMARLKENQEARKRGDWSQLSEQQREETENTFRHTGMIARFHNIMGIKTISILAMVTHDIQSIFCHPAICERLAMMLNYFLQHLVGPKRRNLKVNDLLEYQFEPQKLVAKVTDIYLNFGESEAFCIAVGNDGMSYNDQLFPQAVEVLEKIKHPSERISNFLKLGEKIKELSHRRQEEDAQFDDAPDDYLDPITSTLMTDPVMLPSSKQILDRQTIARHLLSDQTDPFNRNYLRMQDVLPQPQLKQEIEQWKQKRSKTKK</sequence>
<dbReference type="GO" id="GO:0034450">
    <property type="term" value="F:ubiquitin-ubiquitin ligase activity"/>
    <property type="evidence" value="ECO:0007669"/>
    <property type="project" value="InterPro"/>
</dbReference>
<dbReference type="SUPFAM" id="SSF57850">
    <property type="entry name" value="RING/U-box"/>
    <property type="match status" value="1"/>
</dbReference>
<dbReference type="Gene3D" id="3.30.40.10">
    <property type="entry name" value="Zinc/RING finger domain, C3HC4 (zinc finger)"/>
    <property type="match status" value="1"/>
</dbReference>
<dbReference type="InterPro" id="IPR013083">
    <property type="entry name" value="Znf_RING/FYVE/PHD"/>
</dbReference>
<dbReference type="InterPro" id="IPR045132">
    <property type="entry name" value="UBE4"/>
</dbReference>
<keyword evidence="9" id="KW-0007">Acetylation</keyword>
<dbReference type="EMBL" id="CAJOBA010001067">
    <property type="protein sequence ID" value="CAF3573961.1"/>
    <property type="molecule type" value="Genomic_DNA"/>
</dbReference>
<dbReference type="GO" id="GO:0005737">
    <property type="term" value="C:cytoplasm"/>
    <property type="evidence" value="ECO:0007669"/>
    <property type="project" value="UniProtKB-SubCell"/>
</dbReference>
<dbReference type="PANTHER" id="PTHR13931">
    <property type="entry name" value="UBIQUITINATION FACTOR E4"/>
    <property type="match status" value="1"/>
</dbReference>
<proteinExistence type="inferred from homology"/>
<dbReference type="GO" id="GO:0006511">
    <property type="term" value="P:ubiquitin-dependent protein catabolic process"/>
    <property type="evidence" value="ECO:0007669"/>
    <property type="project" value="InterPro"/>
</dbReference>
<dbReference type="GO" id="GO:0000151">
    <property type="term" value="C:ubiquitin ligase complex"/>
    <property type="evidence" value="ECO:0007669"/>
    <property type="project" value="InterPro"/>
</dbReference>
<dbReference type="Pfam" id="PF04564">
    <property type="entry name" value="U-box"/>
    <property type="match status" value="1"/>
</dbReference>
<dbReference type="PROSITE" id="PS51698">
    <property type="entry name" value="U_BOX"/>
    <property type="match status" value="1"/>
</dbReference>
<protein>
    <recommendedName>
        <fullName evidence="11">Ubiquitin conjugation factor E4 A</fullName>
        <ecNumber evidence="5">2.3.2.27</ecNumber>
    </recommendedName>
</protein>
<organism evidence="14 15">
    <name type="scientific">Didymodactylos carnosus</name>
    <dbReference type="NCBI Taxonomy" id="1234261"/>
    <lineage>
        <taxon>Eukaryota</taxon>
        <taxon>Metazoa</taxon>
        <taxon>Spiralia</taxon>
        <taxon>Gnathifera</taxon>
        <taxon>Rotifera</taxon>
        <taxon>Eurotatoria</taxon>
        <taxon>Bdelloidea</taxon>
        <taxon>Philodinida</taxon>
        <taxon>Philodinidae</taxon>
        <taxon>Didymodactylos</taxon>
    </lineage>
</organism>
<evidence type="ECO:0000256" key="10">
    <source>
        <dbReference type="ARBA" id="ARBA00037624"/>
    </source>
</evidence>
<evidence type="ECO:0000256" key="7">
    <source>
        <dbReference type="ARBA" id="ARBA00022679"/>
    </source>
</evidence>
<evidence type="ECO:0000256" key="5">
    <source>
        <dbReference type="ARBA" id="ARBA00012483"/>
    </source>
</evidence>
<evidence type="ECO:0000259" key="12">
    <source>
        <dbReference type="PROSITE" id="PS51698"/>
    </source>
</evidence>
<evidence type="ECO:0000313" key="15">
    <source>
        <dbReference type="Proteomes" id="UP000682733"/>
    </source>
</evidence>
<comment type="function">
    <text evidence="10">Ubiquitin-protein ligase that probably functions as an E3 ligase in conjunction with specific E1 and E2 ligases. May also function as an E4 ligase mediating the assembly of polyubiquitin chains on substrates ubiquitinated by another E3 ubiquitin ligase. Mediates 'Lys-48'-linked polyubiquitination of substrates.</text>
</comment>
<dbReference type="Proteomes" id="UP000677228">
    <property type="component" value="Unassembled WGS sequence"/>
</dbReference>
<accession>A0A8S2H3H0</accession>
<dbReference type="InterPro" id="IPR019474">
    <property type="entry name" value="Ub_conjug_fac_E4_core"/>
</dbReference>
<reference evidence="14" key="1">
    <citation type="submission" date="2021-02" db="EMBL/GenBank/DDBJ databases">
        <authorList>
            <person name="Nowell W R."/>
        </authorList>
    </citation>
    <scope>NUCLEOTIDE SEQUENCE</scope>
</reference>
<keyword evidence="6" id="KW-0963">Cytoplasm</keyword>
<feature type="domain" description="U-box" evidence="12">
    <location>
        <begin position="863"/>
        <end position="937"/>
    </location>
</feature>
<keyword evidence="8" id="KW-0833">Ubl conjugation pathway</keyword>
<evidence type="ECO:0000256" key="2">
    <source>
        <dbReference type="ARBA" id="ARBA00004496"/>
    </source>
</evidence>
<dbReference type="SMART" id="SM00504">
    <property type="entry name" value="Ubox"/>
    <property type="match status" value="1"/>
</dbReference>